<dbReference type="InterPro" id="IPR029058">
    <property type="entry name" value="AB_hydrolase_fold"/>
</dbReference>
<name>A0ABQ0U1E2_9GAMM</name>
<evidence type="ECO:0000313" key="3">
    <source>
        <dbReference type="EMBL" id="GEK71976.1"/>
    </source>
</evidence>
<proteinExistence type="predicted"/>
<dbReference type="PANTHER" id="PTHR48081">
    <property type="entry name" value="AB HYDROLASE SUPERFAMILY PROTEIN C4A8.06C"/>
    <property type="match status" value="1"/>
</dbReference>
<gene>
    <name evidence="3" type="ORF">HHA04nite_05200</name>
</gene>
<dbReference type="Pfam" id="PF07859">
    <property type="entry name" value="Abhydrolase_3"/>
    <property type="match status" value="1"/>
</dbReference>
<evidence type="ECO:0000259" key="2">
    <source>
        <dbReference type="Pfam" id="PF07859"/>
    </source>
</evidence>
<dbReference type="RefSeq" id="WP_146907650.1">
    <property type="nucleotide sequence ID" value="NZ_BJUS01000003.1"/>
</dbReference>
<evidence type="ECO:0000313" key="4">
    <source>
        <dbReference type="Proteomes" id="UP000321121"/>
    </source>
</evidence>
<dbReference type="Proteomes" id="UP000321121">
    <property type="component" value="Unassembled WGS sequence"/>
</dbReference>
<evidence type="ECO:0000256" key="1">
    <source>
        <dbReference type="ARBA" id="ARBA00022801"/>
    </source>
</evidence>
<dbReference type="SUPFAM" id="SSF53474">
    <property type="entry name" value="alpha/beta-Hydrolases"/>
    <property type="match status" value="1"/>
</dbReference>
<reference evidence="3 4" key="1">
    <citation type="submission" date="2019-07" db="EMBL/GenBank/DDBJ databases">
        <title>Whole genome shotgun sequence of Halomonas halophila NBRC 102604.</title>
        <authorList>
            <person name="Hosoyama A."/>
            <person name="Uohara A."/>
            <person name="Ohji S."/>
            <person name="Ichikawa N."/>
        </authorList>
    </citation>
    <scope>NUCLEOTIDE SEQUENCE [LARGE SCALE GENOMIC DNA]</scope>
    <source>
        <strain evidence="3 4">NBRC 102604</strain>
    </source>
</reference>
<dbReference type="Gene3D" id="3.40.50.1820">
    <property type="entry name" value="alpha/beta hydrolase"/>
    <property type="match status" value="1"/>
</dbReference>
<dbReference type="InterPro" id="IPR050300">
    <property type="entry name" value="GDXG_lipolytic_enzyme"/>
</dbReference>
<dbReference type="GO" id="GO:0016787">
    <property type="term" value="F:hydrolase activity"/>
    <property type="evidence" value="ECO:0007669"/>
    <property type="project" value="UniProtKB-KW"/>
</dbReference>
<keyword evidence="4" id="KW-1185">Reference proteome</keyword>
<protein>
    <submittedName>
        <fullName evidence="3">Alpha/beta hydrolase</fullName>
    </submittedName>
</protein>
<sequence>MAGHDGQWALDRAYSPSLCARSFEASLARQARRGERLRERHPPRRLSYGPGAQEGINLFLPTTGKPRGLMVFLHGGYWQELDASATDFMAGDWFEAGWAFASVDYPLAPRTSLEAIVEACRRAVAVLQRELGELNAEAPLHLGGHSAGAHLALASCLGEQGLAGIDSLWLISGIYDLRPLVETYINAPLGLDPGRAEELSPLCQPLAGLPPLQLVLGEFDPPAFHRQSERLDERVRAAGGRCRLTELKDCDHFDILERLGSTPDRSGKDASANEST</sequence>
<comment type="caution">
    <text evidence="3">The sequence shown here is derived from an EMBL/GenBank/DDBJ whole genome shotgun (WGS) entry which is preliminary data.</text>
</comment>
<organism evidence="3 4">
    <name type="scientific">Halomonas halophila</name>
    <dbReference type="NCBI Taxonomy" id="29573"/>
    <lineage>
        <taxon>Bacteria</taxon>
        <taxon>Pseudomonadati</taxon>
        <taxon>Pseudomonadota</taxon>
        <taxon>Gammaproteobacteria</taxon>
        <taxon>Oceanospirillales</taxon>
        <taxon>Halomonadaceae</taxon>
        <taxon>Halomonas</taxon>
    </lineage>
</organism>
<dbReference type="PANTHER" id="PTHR48081:SF33">
    <property type="entry name" value="KYNURENINE FORMAMIDASE"/>
    <property type="match status" value="1"/>
</dbReference>
<dbReference type="InterPro" id="IPR013094">
    <property type="entry name" value="AB_hydrolase_3"/>
</dbReference>
<accession>A0ABQ0U1E2</accession>
<keyword evidence="1 3" id="KW-0378">Hydrolase</keyword>
<feature type="domain" description="Alpha/beta hydrolase fold-3" evidence="2">
    <location>
        <begin position="70"/>
        <end position="252"/>
    </location>
</feature>
<dbReference type="EMBL" id="BJUS01000003">
    <property type="protein sequence ID" value="GEK71976.1"/>
    <property type="molecule type" value="Genomic_DNA"/>
</dbReference>